<dbReference type="Proteomes" id="UP000239446">
    <property type="component" value="Unassembled WGS sequence"/>
</dbReference>
<sequence length="54" mass="5394">MTPKSLQGLPWTGLISGYENALHAVGDGSQNAVIRLTAALGGPFAKVAATAVDG</sequence>
<accession>A0A2S6G4U2</accession>
<reference evidence="2 3" key="2">
    <citation type="submission" date="2018-02" db="EMBL/GenBank/DDBJ databases">
        <title>Subsurface microbial communities from deep shales in Ohio and West Virginia, USA.</title>
        <authorList>
            <person name="Wrighton K."/>
        </authorList>
    </citation>
    <scope>NUCLEOTIDE SEQUENCE [LARGE SCALE GENOMIC DNA]</scope>
    <source>
        <strain evidence="2 3">UTICA-S1B9</strain>
    </source>
</reference>
<evidence type="ECO:0000313" key="1">
    <source>
        <dbReference type="EMBL" id="PPK50830.1"/>
    </source>
</evidence>
<proteinExistence type="predicted"/>
<name>A0A2S6G4U2_9GAMM</name>
<evidence type="ECO:0000313" key="4">
    <source>
        <dbReference type="Proteomes" id="UP000239648"/>
    </source>
</evidence>
<dbReference type="EMBL" id="PTIT01000019">
    <property type="protein sequence ID" value="PPK50830.1"/>
    <property type="molecule type" value="Genomic_DNA"/>
</dbReference>
<keyword evidence="4" id="KW-1185">Reference proteome</keyword>
<reference evidence="1 4" key="1">
    <citation type="submission" date="2018-02" db="EMBL/GenBank/DDBJ databases">
        <title>Deep subsurface shale carbon reservoir microbial communities from Ohio and West Virginia, USA.</title>
        <authorList>
            <person name="Wrighton K."/>
        </authorList>
    </citation>
    <scope>NUCLEOTIDE SEQUENCE [LARGE SCALE GENOMIC DNA]</scope>
    <source>
        <strain evidence="1 4">UTICA-S1B6</strain>
    </source>
</reference>
<dbReference type="Proteomes" id="UP000239648">
    <property type="component" value="Unassembled WGS sequence"/>
</dbReference>
<organism evidence="2 3">
    <name type="scientific">Marinobacter persicus</name>
    <dbReference type="NCBI Taxonomy" id="930118"/>
    <lineage>
        <taxon>Bacteria</taxon>
        <taxon>Pseudomonadati</taxon>
        <taxon>Pseudomonadota</taxon>
        <taxon>Gammaproteobacteria</taxon>
        <taxon>Pseudomonadales</taxon>
        <taxon>Marinobacteraceae</taxon>
        <taxon>Marinobacter</taxon>
    </lineage>
</organism>
<dbReference type="AlphaFoldDB" id="A0A2S6G4U2"/>
<feature type="non-terminal residue" evidence="2">
    <location>
        <position position="54"/>
    </location>
</feature>
<comment type="caution">
    <text evidence="2">The sequence shown here is derived from an EMBL/GenBank/DDBJ whole genome shotgun (WGS) entry which is preliminary data.</text>
</comment>
<evidence type="ECO:0000313" key="3">
    <source>
        <dbReference type="Proteomes" id="UP000239446"/>
    </source>
</evidence>
<protein>
    <submittedName>
        <fullName evidence="2">Uncharacterized protein</fullName>
    </submittedName>
</protein>
<evidence type="ECO:0000313" key="2">
    <source>
        <dbReference type="EMBL" id="PPK54144.1"/>
    </source>
</evidence>
<dbReference type="EMBL" id="PTIU01000018">
    <property type="protein sequence ID" value="PPK54144.1"/>
    <property type="molecule type" value="Genomic_DNA"/>
</dbReference>
<gene>
    <name evidence="2" type="ORF">B0H24_10181</name>
    <name evidence="1" type="ORF">BY455_1191</name>
</gene>